<dbReference type="InterPro" id="IPR052202">
    <property type="entry name" value="Yeast_MetPath_Reg"/>
</dbReference>
<dbReference type="Proteomes" id="UP000788993">
    <property type="component" value="Unassembled WGS sequence"/>
</dbReference>
<dbReference type="EMBL" id="JAEUBD010001504">
    <property type="protein sequence ID" value="KAH3659787.1"/>
    <property type="molecule type" value="Genomic_DNA"/>
</dbReference>
<organism evidence="10 11">
    <name type="scientific">Ogataea polymorpha</name>
    <dbReference type="NCBI Taxonomy" id="460523"/>
    <lineage>
        <taxon>Eukaryota</taxon>
        <taxon>Fungi</taxon>
        <taxon>Dikarya</taxon>
        <taxon>Ascomycota</taxon>
        <taxon>Saccharomycotina</taxon>
        <taxon>Pichiomycetes</taxon>
        <taxon>Pichiales</taxon>
        <taxon>Pichiaceae</taxon>
        <taxon>Ogataea</taxon>
    </lineage>
</organism>
<gene>
    <name evidence="10" type="ORF">OGATHE_005832</name>
</gene>
<keyword evidence="4" id="KW-0805">Transcription regulation</keyword>
<feature type="region of interest" description="Disordered" evidence="8">
    <location>
        <begin position="97"/>
        <end position="118"/>
    </location>
</feature>
<name>A0A9P8NV57_9ASCO</name>
<dbReference type="InterPro" id="IPR036864">
    <property type="entry name" value="Zn2-C6_fun-type_DNA-bd_sf"/>
</dbReference>
<dbReference type="Pfam" id="PF04082">
    <property type="entry name" value="Fungal_trans"/>
    <property type="match status" value="1"/>
</dbReference>
<evidence type="ECO:0000256" key="2">
    <source>
        <dbReference type="ARBA" id="ARBA00022723"/>
    </source>
</evidence>
<dbReference type="GO" id="GO:0005634">
    <property type="term" value="C:nucleus"/>
    <property type="evidence" value="ECO:0007669"/>
    <property type="project" value="UniProtKB-SubCell"/>
</dbReference>
<keyword evidence="2" id="KW-0479">Metal-binding</keyword>
<dbReference type="PROSITE" id="PS50048">
    <property type="entry name" value="ZN2_CY6_FUNGAL_2"/>
    <property type="match status" value="1"/>
</dbReference>
<evidence type="ECO:0000256" key="8">
    <source>
        <dbReference type="SAM" id="MobiDB-lite"/>
    </source>
</evidence>
<dbReference type="GO" id="GO:0008270">
    <property type="term" value="F:zinc ion binding"/>
    <property type="evidence" value="ECO:0007669"/>
    <property type="project" value="InterPro"/>
</dbReference>
<sequence>MHSYLSQTFIPQVPDYPMQSETPDRTMRRRSGGKHQMAACCFCKKRRKKCDGKYPSCSACLKLGIDCTVIDPPTGREIKRNYLEILETRLQQLTARLESAGSSQQESSVEVPQVQNPASTKSDLAQQVGYITLQAAGESRYLGESSAYYIAKTISESINCYTAKPNTTTSGIEEAEPPQTVFSKPSKKLASSYLTAYKNYVQCQYPFLDWNSTLTMFNQVMNEDSQDPESLFFVYIIFAIGTQLLEDRTQTSKKRSYYEKAFENIGSVIGATTLRAVQAYLLITVFAQKMPDGSSCWQTTGLAIRTAVALGLHRKPYRSCDAKLEELRSRVFWSAYGMERINALVLGRPFSISDADIDAPFPPHSEETRVACHVARLRRIQSSICTFIYKPAHLLGNPADVEATRVQIVVELNDWMATFPSKDDAVSTFETDNWSIISYHNSMLLLLRPVVLEVAKLREKAPKEALDWFRIFTESASAICINYKNIHAKGKLSYTWLAMHCCFVSGISFIYCLWLDAGLGVLKWKRKSSIYETINACSSILYVMAEKWPSACMFRDTFEQISKAALCHLESSSEQSADFSNGGLLEGTIGIDHYLRNLSSQQKQNSTDGMAFAPPSDNILEKDADGQVSDSLWQFLDTTGDRFLRNIFYDMEDNLLL</sequence>
<dbReference type="SMART" id="SM00066">
    <property type="entry name" value="GAL4"/>
    <property type="match status" value="1"/>
</dbReference>
<reference evidence="10" key="1">
    <citation type="journal article" date="2021" name="Open Biol.">
        <title>Shared evolutionary footprints suggest mitochondrial oxidative damage underlies multiple complex I losses in fungi.</title>
        <authorList>
            <person name="Schikora-Tamarit M.A."/>
            <person name="Marcet-Houben M."/>
            <person name="Nosek J."/>
            <person name="Gabaldon T."/>
        </authorList>
    </citation>
    <scope>NUCLEOTIDE SEQUENCE</scope>
    <source>
        <strain evidence="10">NCAIM Y.01608</strain>
    </source>
</reference>
<feature type="domain" description="Zn(2)-C6 fungal-type" evidence="9">
    <location>
        <begin position="39"/>
        <end position="69"/>
    </location>
</feature>
<dbReference type="PANTHER" id="PTHR47782">
    <property type="entry name" value="ZN(II)2CYS6 TRANSCRIPTION FACTOR (EUROFUNG)-RELATED"/>
    <property type="match status" value="1"/>
</dbReference>
<evidence type="ECO:0000313" key="11">
    <source>
        <dbReference type="Proteomes" id="UP000788993"/>
    </source>
</evidence>
<reference evidence="10" key="2">
    <citation type="submission" date="2021-01" db="EMBL/GenBank/DDBJ databases">
        <authorList>
            <person name="Schikora-Tamarit M.A."/>
        </authorList>
    </citation>
    <scope>NUCLEOTIDE SEQUENCE</scope>
    <source>
        <strain evidence="10">NCAIM Y.01608</strain>
    </source>
</reference>
<dbReference type="SUPFAM" id="SSF57701">
    <property type="entry name" value="Zn2/Cys6 DNA-binding domain"/>
    <property type="match status" value="1"/>
</dbReference>
<evidence type="ECO:0000256" key="7">
    <source>
        <dbReference type="ARBA" id="ARBA00023242"/>
    </source>
</evidence>
<dbReference type="InterPro" id="IPR001138">
    <property type="entry name" value="Zn2Cys6_DnaBD"/>
</dbReference>
<evidence type="ECO:0000256" key="4">
    <source>
        <dbReference type="ARBA" id="ARBA00023015"/>
    </source>
</evidence>
<proteinExistence type="predicted"/>
<dbReference type="SMART" id="SM00906">
    <property type="entry name" value="Fungal_trans"/>
    <property type="match status" value="1"/>
</dbReference>
<dbReference type="GO" id="GO:0000981">
    <property type="term" value="F:DNA-binding transcription factor activity, RNA polymerase II-specific"/>
    <property type="evidence" value="ECO:0007669"/>
    <property type="project" value="InterPro"/>
</dbReference>
<evidence type="ECO:0000259" key="9">
    <source>
        <dbReference type="PROSITE" id="PS50048"/>
    </source>
</evidence>
<comment type="caution">
    <text evidence="10">The sequence shown here is derived from an EMBL/GenBank/DDBJ whole genome shotgun (WGS) entry which is preliminary data.</text>
</comment>
<comment type="subcellular location">
    <subcellularLocation>
        <location evidence="1">Nucleus</location>
    </subcellularLocation>
</comment>
<evidence type="ECO:0000256" key="3">
    <source>
        <dbReference type="ARBA" id="ARBA00022833"/>
    </source>
</evidence>
<keyword evidence="6" id="KW-0804">Transcription</keyword>
<dbReference type="GO" id="GO:0045944">
    <property type="term" value="P:positive regulation of transcription by RNA polymerase II"/>
    <property type="evidence" value="ECO:0007669"/>
    <property type="project" value="TreeGrafter"/>
</dbReference>
<dbReference type="Gene3D" id="4.10.240.10">
    <property type="entry name" value="Zn(2)-C6 fungal-type DNA-binding domain"/>
    <property type="match status" value="1"/>
</dbReference>
<dbReference type="AlphaFoldDB" id="A0A9P8NV57"/>
<evidence type="ECO:0000256" key="5">
    <source>
        <dbReference type="ARBA" id="ARBA00023125"/>
    </source>
</evidence>
<dbReference type="CDD" id="cd00067">
    <property type="entry name" value="GAL4"/>
    <property type="match status" value="1"/>
</dbReference>
<dbReference type="CDD" id="cd12148">
    <property type="entry name" value="fungal_TF_MHR"/>
    <property type="match status" value="1"/>
</dbReference>
<dbReference type="GO" id="GO:0006351">
    <property type="term" value="P:DNA-templated transcription"/>
    <property type="evidence" value="ECO:0007669"/>
    <property type="project" value="InterPro"/>
</dbReference>
<keyword evidence="3" id="KW-0862">Zinc</keyword>
<keyword evidence="5" id="KW-0238">DNA-binding</keyword>
<keyword evidence="11" id="KW-1185">Reference proteome</keyword>
<evidence type="ECO:0000313" key="10">
    <source>
        <dbReference type="EMBL" id="KAH3659787.1"/>
    </source>
</evidence>
<evidence type="ECO:0000256" key="1">
    <source>
        <dbReference type="ARBA" id="ARBA00004123"/>
    </source>
</evidence>
<keyword evidence="7" id="KW-0539">Nucleus</keyword>
<dbReference type="PANTHER" id="PTHR47782:SF12">
    <property type="entry name" value="ZN(II)2CYS6 TRANSCRIPTION FACTOR (EUROFUNG)"/>
    <property type="match status" value="1"/>
</dbReference>
<dbReference type="InterPro" id="IPR007219">
    <property type="entry name" value="XnlR_reg_dom"/>
</dbReference>
<feature type="compositionally biased region" description="Low complexity" evidence="8">
    <location>
        <begin position="102"/>
        <end position="115"/>
    </location>
</feature>
<dbReference type="GO" id="GO:0043565">
    <property type="term" value="F:sequence-specific DNA binding"/>
    <property type="evidence" value="ECO:0007669"/>
    <property type="project" value="TreeGrafter"/>
</dbReference>
<evidence type="ECO:0000256" key="6">
    <source>
        <dbReference type="ARBA" id="ARBA00023163"/>
    </source>
</evidence>
<accession>A0A9P8NV57</accession>
<dbReference type="PROSITE" id="PS00463">
    <property type="entry name" value="ZN2_CY6_FUNGAL_1"/>
    <property type="match status" value="1"/>
</dbReference>
<dbReference type="Pfam" id="PF00172">
    <property type="entry name" value="Zn_clus"/>
    <property type="match status" value="1"/>
</dbReference>
<protein>
    <recommendedName>
        <fullName evidence="9">Zn(2)-C6 fungal-type domain-containing protein</fullName>
    </recommendedName>
</protein>